<dbReference type="InterPro" id="IPR002071">
    <property type="entry name" value="Thermonucl_AS"/>
</dbReference>
<feature type="transmembrane region" description="Helical" evidence="4">
    <location>
        <begin position="5"/>
        <end position="27"/>
    </location>
</feature>
<dbReference type="Gene3D" id="2.40.50.90">
    <property type="match status" value="1"/>
</dbReference>
<evidence type="ECO:0000256" key="4">
    <source>
        <dbReference type="SAM" id="Phobius"/>
    </source>
</evidence>
<reference evidence="6 7" key="1">
    <citation type="journal article" date="2016" name="Nat. Commun.">
        <title>Thousands of microbial genomes shed light on interconnected biogeochemical processes in an aquifer system.</title>
        <authorList>
            <person name="Anantharaman K."/>
            <person name="Brown C.T."/>
            <person name="Hug L.A."/>
            <person name="Sharon I."/>
            <person name="Castelle C.J."/>
            <person name="Probst A.J."/>
            <person name="Thomas B.C."/>
            <person name="Singh A."/>
            <person name="Wilkins M.J."/>
            <person name="Karaoz U."/>
            <person name="Brodie E.L."/>
            <person name="Williams K.H."/>
            <person name="Hubbard S.S."/>
            <person name="Banfield J.F."/>
        </authorList>
    </citation>
    <scope>NUCLEOTIDE SEQUENCE [LARGE SCALE GENOMIC DNA]</scope>
</reference>
<dbReference type="PANTHER" id="PTHR12302:SF3">
    <property type="entry name" value="SERINE_THREONINE-PROTEIN KINASE 31"/>
    <property type="match status" value="1"/>
</dbReference>
<keyword evidence="4" id="KW-1133">Transmembrane helix</keyword>
<keyword evidence="2" id="KW-0255">Endonuclease</keyword>
<keyword evidence="4" id="KW-0812">Transmembrane</keyword>
<proteinExistence type="predicted"/>
<dbReference type="PROSITE" id="PS01123">
    <property type="entry name" value="TNASE_1"/>
    <property type="match status" value="1"/>
</dbReference>
<dbReference type="GO" id="GO:0003676">
    <property type="term" value="F:nucleic acid binding"/>
    <property type="evidence" value="ECO:0007669"/>
    <property type="project" value="InterPro"/>
</dbReference>
<name>A0A1F7IDS2_9BACT</name>
<dbReference type="AlphaFoldDB" id="A0A1F7IDS2"/>
<dbReference type="Proteomes" id="UP000177698">
    <property type="component" value="Unassembled WGS sequence"/>
</dbReference>
<dbReference type="GO" id="GO:0016787">
    <property type="term" value="F:hydrolase activity"/>
    <property type="evidence" value="ECO:0007669"/>
    <property type="project" value="UniProtKB-KW"/>
</dbReference>
<feature type="transmembrane region" description="Helical" evidence="4">
    <location>
        <begin position="33"/>
        <end position="50"/>
    </location>
</feature>
<keyword evidence="3" id="KW-0378">Hydrolase</keyword>
<dbReference type="Pfam" id="PF00565">
    <property type="entry name" value="SNase"/>
    <property type="match status" value="1"/>
</dbReference>
<dbReference type="GO" id="GO:0004519">
    <property type="term" value="F:endonuclease activity"/>
    <property type="evidence" value="ECO:0007669"/>
    <property type="project" value="UniProtKB-KW"/>
</dbReference>
<protein>
    <recommendedName>
        <fullName evidence="5">TNase-like domain-containing protein</fullName>
    </recommendedName>
</protein>
<accession>A0A1F7IDS2</accession>
<feature type="domain" description="TNase-like" evidence="5">
    <location>
        <begin position="119"/>
        <end position="253"/>
    </location>
</feature>
<organism evidence="6 7">
    <name type="scientific">Candidatus Roizmanbacteria bacterium RIFCSPLOWO2_01_FULL_37_12</name>
    <dbReference type="NCBI Taxonomy" id="1802056"/>
    <lineage>
        <taxon>Bacteria</taxon>
        <taxon>Candidatus Roizmaniibacteriota</taxon>
    </lineage>
</organism>
<gene>
    <name evidence="6" type="ORF">A2954_00660</name>
</gene>
<keyword evidence="1" id="KW-0540">Nuclease</keyword>
<evidence type="ECO:0000256" key="1">
    <source>
        <dbReference type="ARBA" id="ARBA00022722"/>
    </source>
</evidence>
<evidence type="ECO:0000313" key="6">
    <source>
        <dbReference type="EMBL" id="OGK41498.1"/>
    </source>
</evidence>
<sequence>MLSKLIPLVLNIIRWSFGILCLLWALIFINRSIYSTIGFALSALLLIPPLSKRTFQIVKKQLSLKLKVVLLAIFLFLGFSTAPKYESEKIKSNNISPTAIESVELTVTESPISPLPTINTQTYKVVRVIDGDTVDVNISGKTERIRVIGMDSPETIDPKKTVQCFGREAYNNARELLNNKNIKLEADPTQGDKDSFGRLLRYIFLDNDLNFSLYMISEGFAHEYTYQIPYKYQKEFKEAQRKAEKAGKGLWNTNACVTPTKIATPTISSPTQAQSQYQFVPQTQPTTPPNNNGSSGYACDCNKSCNEISSCGEAQYQLNNCGCSARDGDHDGTACDGAPLGCQN</sequence>
<dbReference type="SUPFAM" id="SSF50199">
    <property type="entry name" value="Staphylococcal nuclease"/>
    <property type="match status" value="1"/>
</dbReference>
<evidence type="ECO:0000313" key="7">
    <source>
        <dbReference type="Proteomes" id="UP000177698"/>
    </source>
</evidence>
<dbReference type="PROSITE" id="PS50830">
    <property type="entry name" value="TNASE_3"/>
    <property type="match status" value="1"/>
</dbReference>
<dbReference type="PANTHER" id="PTHR12302">
    <property type="entry name" value="EBNA2 BINDING PROTEIN P100"/>
    <property type="match status" value="1"/>
</dbReference>
<feature type="transmembrane region" description="Helical" evidence="4">
    <location>
        <begin position="62"/>
        <end position="82"/>
    </location>
</feature>
<evidence type="ECO:0000256" key="2">
    <source>
        <dbReference type="ARBA" id="ARBA00022759"/>
    </source>
</evidence>
<dbReference type="InterPro" id="IPR016071">
    <property type="entry name" value="Staphylococal_nuclease_OB-fold"/>
</dbReference>
<comment type="caution">
    <text evidence="6">The sequence shown here is derived from an EMBL/GenBank/DDBJ whole genome shotgun (WGS) entry which is preliminary data.</text>
</comment>
<keyword evidence="4" id="KW-0472">Membrane</keyword>
<evidence type="ECO:0000256" key="3">
    <source>
        <dbReference type="ARBA" id="ARBA00022801"/>
    </source>
</evidence>
<dbReference type="STRING" id="1802056.A2954_00660"/>
<dbReference type="InterPro" id="IPR035437">
    <property type="entry name" value="SNase_OB-fold_sf"/>
</dbReference>
<dbReference type="EMBL" id="MGAG01000011">
    <property type="protein sequence ID" value="OGK41498.1"/>
    <property type="molecule type" value="Genomic_DNA"/>
</dbReference>
<dbReference type="SMART" id="SM00318">
    <property type="entry name" value="SNc"/>
    <property type="match status" value="1"/>
</dbReference>
<evidence type="ECO:0000259" key="5">
    <source>
        <dbReference type="PROSITE" id="PS50830"/>
    </source>
</evidence>